<name>A0A9D9ISF9_9BACT</name>
<reference evidence="1" key="1">
    <citation type="submission" date="2020-10" db="EMBL/GenBank/DDBJ databases">
        <authorList>
            <person name="Gilroy R."/>
        </authorList>
    </citation>
    <scope>NUCLEOTIDE SEQUENCE</scope>
    <source>
        <strain evidence="1">6919</strain>
    </source>
</reference>
<accession>A0A9D9ISF9</accession>
<organism evidence="1 2">
    <name type="scientific">Candidatus Limisoma faecipullorum</name>
    <dbReference type="NCBI Taxonomy" id="2840854"/>
    <lineage>
        <taxon>Bacteria</taxon>
        <taxon>Pseudomonadati</taxon>
        <taxon>Bacteroidota</taxon>
        <taxon>Bacteroidia</taxon>
        <taxon>Bacteroidales</taxon>
        <taxon>Candidatus Limisoma</taxon>
    </lineage>
</organism>
<comment type="caution">
    <text evidence="1">The sequence shown here is derived from an EMBL/GenBank/DDBJ whole genome shotgun (WGS) entry which is preliminary data.</text>
</comment>
<reference evidence="1" key="2">
    <citation type="journal article" date="2021" name="PeerJ">
        <title>Extensive microbial diversity within the chicken gut microbiome revealed by metagenomics and culture.</title>
        <authorList>
            <person name="Gilroy R."/>
            <person name="Ravi A."/>
            <person name="Getino M."/>
            <person name="Pursley I."/>
            <person name="Horton D.L."/>
            <person name="Alikhan N.F."/>
            <person name="Baker D."/>
            <person name="Gharbi K."/>
            <person name="Hall N."/>
            <person name="Watson M."/>
            <person name="Adriaenssens E.M."/>
            <person name="Foster-Nyarko E."/>
            <person name="Jarju S."/>
            <person name="Secka A."/>
            <person name="Antonio M."/>
            <person name="Oren A."/>
            <person name="Chaudhuri R.R."/>
            <person name="La Ragione R."/>
            <person name="Hildebrand F."/>
            <person name="Pallen M.J."/>
        </authorList>
    </citation>
    <scope>NUCLEOTIDE SEQUENCE</scope>
    <source>
        <strain evidence="1">6919</strain>
    </source>
</reference>
<dbReference type="Proteomes" id="UP000823598">
    <property type="component" value="Unassembled WGS sequence"/>
</dbReference>
<protein>
    <submittedName>
        <fullName evidence="1">Uncharacterized protein</fullName>
    </submittedName>
</protein>
<evidence type="ECO:0000313" key="1">
    <source>
        <dbReference type="EMBL" id="MBO8477234.1"/>
    </source>
</evidence>
<gene>
    <name evidence="1" type="ORF">IAB88_09645</name>
</gene>
<proteinExistence type="predicted"/>
<dbReference type="EMBL" id="JADIMC010000115">
    <property type="protein sequence ID" value="MBO8477234.1"/>
    <property type="molecule type" value="Genomic_DNA"/>
</dbReference>
<evidence type="ECO:0000313" key="2">
    <source>
        <dbReference type="Proteomes" id="UP000823598"/>
    </source>
</evidence>
<dbReference type="AlphaFoldDB" id="A0A9D9ISF9"/>
<sequence length="220" mass="26507">MKRLVLILMVAFFIPSFAICQTYKMYYTKNYHNQLRLNTATGEVVQIQDDGQSWVICNGIELLGKENGRFCLYETQNMWTFIMLDTYTGRNWQVQFSVKGEDYMFTYPINIWPLAYPMDDSKWINRFQMFATQNMWNFIMLDSYDGRLWQVQYSVEDLGSLICVPINTLRLIESKDRSVFSIQPMISMFQYYLINDETGDMWKFQWSTKGDDYRWIERFR</sequence>